<proteinExistence type="predicted"/>
<accession>A0ABS5V9P3</accession>
<dbReference type="InterPro" id="IPR021348">
    <property type="entry name" value="DUF2963"/>
</dbReference>
<dbReference type="EMBL" id="JAHFWK010000843">
    <property type="protein sequence ID" value="MBT1577033.1"/>
    <property type="molecule type" value="Genomic_DNA"/>
</dbReference>
<protein>
    <submittedName>
        <fullName evidence="2">DUF2963 domain-containing protein</fullName>
    </submittedName>
</protein>
<feature type="domain" description="DUF2963" evidence="1">
    <location>
        <begin position="47"/>
        <end position="75"/>
    </location>
</feature>
<comment type="caution">
    <text evidence="2">The sequence shown here is derived from an EMBL/GenBank/DDBJ whole genome shotgun (WGS) entry which is preliminary data.</text>
</comment>
<feature type="non-terminal residue" evidence="2">
    <location>
        <position position="1"/>
    </location>
</feature>
<feature type="non-terminal residue" evidence="2">
    <location>
        <position position="75"/>
    </location>
</feature>
<organism evidence="2 3">
    <name type="scientific">'Elaeagnus angustifolia' witches'-broom phytoplasma</name>
    <dbReference type="NCBI Taxonomy" id="1538355"/>
    <lineage>
        <taxon>Bacteria</taxon>
        <taxon>Bacillati</taxon>
        <taxon>Mycoplasmatota</taxon>
        <taxon>Mollicutes</taxon>
        <taxon>Acholeplasmatales</taxon>
        <taxon>Acholeplasmataceae</taxon>
        <taxon>Candidatus Phytoplasma</taxon>
        <taxon>16SrI (Aster yellows group)</taxon>
    </lineage>
</organism>
<evidence type="ECO:0000313" key="2">
    <source>
        <dbReference type="EMBL" id="MBT1577033.1"/>
    </source>
</evidence>
<dbReference type="Proteomes" id="UP000707147">
    <property type="component" value="Unassembled WGS sequence"/>
</dbReference>
<name>A0ABS5V9P3_9MOLU</name>
<keyword evidence="3" id="KW-1185">Reference proteome</keyword>
<evidence type="ECO:0000259" key="1">
    <source>
        <dbReference type="Pfam" id="PF11178"/>
    </source>
</evidence>
<evidence type="ECO:0000313" key="3">
    <source>
        <dbReference type="Proteomes" id="UP000707147"/>
    </source>
</evidence>
<reference evidence="3" key="1">
    <citation type="journal article" date="2022" name="Forests">
        <title>Identification of Endophytic Microbiota of Phytoplasma-Infected Russian Olive Trees Elaeagnus angustifolia L. in the Northwest of Iran.</title>
        <authorList>
            <person name="Azizpour N."/>
            <person name="Nematollahi S."/>
            <person name="Khakvar R."/>
            <person name="Jamshidi M."/>
            <person name="Norouzi-Beirami M.H."/>
        </authorList>
    </citation>
    <scope>NUCLEOTIDE SEQUENCE [LARGE SCALE GENOMIC DNA]</scope>
    <source>
        <strain evidence="3">TBZ1</strain>
    </source>
</reference>
<sequence>VKFFKTKLYQNISDFKKLNLTAIQLKDIGFTFQQIKEAGYTEQEIVYRSDGKTIHYIKILDSKTKKEFKRIIYNS</sequence>
<gene>
    <name evidence="2" type="ORF">KEC49_02735</name>
</gene>
<dbReference type="Pfam" id="PF11178">
    <property type="entry name" value="DUF2963"/>
    <property type="match status" value="1"/>
</dbReference>